<feature type="non-terminal residue" evidence="1">
    <location>
        <position position="1"/>
    </location>
</feature>
<name>X1TA19_9ZZZZ</name>
<reference evidence="1" key="1">
    <citation type="journal article" date="2014" name="Front. Microbiol.">
        <title>High frequency of phylogenetically diverse reductive dehalogenase-homologous genes in deep subseafloor sedimentary metagenomes.</title>
        <authorList>
            <person name="Kawai M."/>
            <person name="Futagami T."/>
            <person name="Toyoda A."/>
            <person name="Takaki Y."/>
            <person name="Nishi S."/>
            <person name="Hori S."/>
            <person name="Arai W."/>
            <person name="Tsubouchi T."/>
            <person name="Morono Y."/>
            <person name="Uchiyama I."/>
            <person name="Ito T."/>
            <person name="Fujiyama A."/>
            <person name="Inagaki F."/>
            <person name="Takami H."/>
        </authorList>
    </citation>
    <scope>NUCLEOTIDE SEQUENCE</scope>
    <source>
        <strain evidence="1">Expedition CK06-06</strain>
    </source>
</reference>
<dbReference type="EMBL" id="BARW01005227">
    <property type="protein sequence ID" value="GAI76864.1"/>
    <property type="molecule type" value="Genomic_DNA"/>
</dbReference>
<proteinExistence type="predicted"/>
<dbReference type="AlphaFoldDB" id="X1TA19"/>
<organism evidence="1">
    <name type="scientific">marine sediment metagenome</name>
    <dbReference type="NCBI Taxonomy" id="412755"/>
    <lineage>
        <taxon>unclassified sequences</taxon>
        <taxon>metagenomes</taxon>
        <taxon>ecological metagenomes</taxon>
    </lineage>
</organism>
<evidence type="ECO:0000313" key="1">
    <source>
        <dbReference type="EMBL" id="GAI76864.1"/>
    </source>
</evidence>
<accession>X1TA19</accession>
<gene>
    <name evidence="1" type="ORF">S12H4_11564</name>
</gene>
<protein>
    <submittedName>
        <fullName evidence="1">Uncharacterized protein</fullName>
    </submittedName>
</protein>
<comment type="caution">
    <text evidence="1">The sequence shown here is derived from an EMBL/GenBank/DDBJ whole genome shotgun (WGS) entry which is preliminary data.</text>
</comment>
<sequence>YFTICGLTADTLAEAEIEAKWEITRHLHTVDIELIHKQDLVYEVMSGGCSVGCVAITTL</sequence>